<name>A0ACB8T567_9AGAM</name>
<keyword evidence="2" id="KW-1185">Reference proteome</keyword>
<sequence length="614" mass="69439">MQVASDNDVPPEVFWSTAALSRLAFLDGVYHRDTAESTRQKADEEFEAVHLALYPYKTLRNAIAPVSRLPPEILARIFFLVTLEDKPQKRRPGWVRLTWVCCHWRTIALECAALWCRIDFQFGKKWADEFLARAKSSPITFMHHFSTHSFYGLPDYNTLILQHLSHTKEIELRSYQDYSPHDFFAGLSTPAPLLEKISFVLDRRVTFPAQVFNNSAPRLRHIKLRNVAGFPWAPPYFLTNLVSFSFEVTPDSNTGRDPAPTLDIVLAFLGQSPALQVLSLVGSIPPSPPDAATGPVTLPHLAKLTLGGVLPHMLRMMKYLAFPPSATVELALAHSGPDGDDAFASVFTALSSHLGGRPPPECHVEFLCDDRREAEYVHGEFHIRMRRFAGDTLLDTPALIMSFNTDWNRTEQNDLMQKFFQSLPPELCMVRQLAMKTELHAERREPALMSTGDWVHMVHNRQDVREIYAEMDIGATVCAASGMYNINESNPQEDYRDPMLAEDFSPDSDRVFLLPKLQALILYEVDFDEIHHLQEENVPLSTLFSSCLKARKAKGCPLDSLELKECMSASWDWLDNLAGIVRSVERKDYDPQSREGDGDESGSDVDEDEDEGEV</sequence>
<proteinExistence type="predicted"/>
<reference evidence="1" key="2">
    <citation type="journal article" date="2022" name="New Phytol.">
        <title>Evolutionary transition to the ectomycorrhizal habit in the genomes of a hyperdiverse lineage of mushroom-forming fungi.</title>
        <authorList>
            <person name="Looney B."/>
            <person name="Miyauchi S."/>
            <person name="Morin E."/>
            <person name="Drula E."/>
            <person name="Courty P.E."/>
            <person name="Kohler A."/>
            <person name="Kuo A."/>
            <person name="LaButti K."/>
            <person name="Pangilinan J."/>
            <person name="Lipzen A."/>
            <person name="Riley R."/>
            <person name="Andreopoulos W."/>
            <person name="He G."/>
            <person name="Johnson J."/>
            <person name="Nolan M."/>
            <person name="Tritt A."/>
            <person name="Barry K.W."/>
            <person name="Grigoriev I.V."/>
            <person name="Nagy L.G."/>
            <person name="Hibbett D."/>
            <person name="Henrissat B."/>
            <person name="Matheny P.B."/>
            <person name="Labbe J."/>
            <person name="Martin F.M."/>
        </authorList>
    </citation>
    <scope>NUCLEOTIDE SEQUENCE</scope>
    <source>
        <strain evidence="1">HHB10654</strain>
    </source>
</reference>
<gene>
    <name evidence="1" type="ORF">BV25DRAFT_1823956</name>
</gene>
<protein>
    <submittedName>
        <fullName evidence="1">Uncharacterized protein</fullName>
    </submittedName>
</protein>
<comment type="caution">
    <text evidence="1">The sequence shown here is derived from an EMBL/GenBank/DDBJ whole genome shotgun (WGS) entry which is preliminary data.</text>
</comment>
<dbReference type="Proteomes" id="UP000814140">
    <property type="component" value="Unassembled WGS sequence"/>
</dbReference>
<organism evidence="1 2">
    <name type="scientific">Artomyces pyxidatus</name>
    <dbReference type="NCBI Taxonomy" id="48021"/>
    <lineage>
        <taxon>Eukaryota</taxon>
        <taxon>Fungi</taxon>
        <taxon>Dikarya</taxon>
        <taxon>Basidiomycota</taxon>
        <taxon>Agaricomycotina</taxon>
        <taxon>Agaricomycetes</taxon>
        <taxon>Russulales</taxon>
        <taxon>Auriscalpiaceae</taxon>
        <taxon>Artomyces</taxon>
    </lineage>
</organism>
<evidence type="ECO:0000313" key="2">
    <source>
        <dbReference type="Proteomes" id="UP000814140"/>
    </source>
</evidence>
<evidence type="ECO:0000313" key="1">
    <source>
        <dbReference type="EMBL" id="KAI0063905.1"/>
    </source>
</evidence>
<reference evidence="1" key="1">
    <citation type="submission" date="2021-03" db="EMBL/GenBank/DDBJ databases">
        <authorList>
            <consortium name="DOE Joint Genome Institute"/>
            <person name="Ahrendt S."/>
            <person name="Looney B.P."/>
            <person name="Miyauchi S."/>
            <person name="Morin E."/>
            <person name="Drula E."/>
            <person name="Courty P.E."/>
            <person name="Chicoki N."/>
            <person name="Fauchery L."/>
            <person name="Kohler A."/>
            <person name="Kuo A."/>
            <person name="Labutti K."/>
            <person name="Pangilinan J."/>
            <person name="Lipzen A."/>
            <person name="Riley R."/>
            <person name="Andreopoulos W."/>
            <person name="He G."/>
            <person name="Johnson J."/>
            <person name="Barry K.W."/>
            <person name="Grigoriev I.V."/>
            <person name="Nagy L."/>
            <person name="Hibbett D."/>
            <person name="Henrissat B."/>
            <person name="Matheny P.B."/>
            <person name="Labbe J."/>
            <person name="Martin F."/>
        </authorList>
    </citation>
    <scope>NUCLEOTIDE SEQUENCE</scope>
    <source>
        <strain evidence="1">HHB10654</strain>
    </source>
</reference>
<accession>A0ACB8T567</accession>
<dbReference type="EMBL" id="MU277201">
    <property type="protein sequence ID" value="KAI0063905.1"/>
    <property type="molecule type" value="Genomic_DNA"/>
</dbReference>